<organism evidence="2 3">
    <name type="scientific">Limulus polyphemus</name>
    <name type="common">Atlantic horseshoe crab</name>
    <dbReference type="NCBI Taxonomy" id="6850"/>
    <lineage>
        <taxon>Eukaryota</taxon>
        <taxon>Metazoa</taxon>
        <taxon>Ecdysozoa</taxon>
        <taxon>Arthropoda</taxon>
        <taxon>Chelicerata</taxon>
        <taxon>Merostomata</taxon>
        <taxon>Xiphosura</taxon>
        <taxon>Limulidae</taxon>
        <taxon>Limulus</taxon>
    </lineage>
</organism>
<dbReference type="GeneID" id="111083120"/>
<evidence type="ECO:0000313" key="2">
    <source>
        <dbReference type="Proteomes" id="UP000694941"/>
    </source>
</evidence>
<proteinExistence type="predicted"/>
<sequence length="288" mass="31150">MTSFCPASNCSLLPSVLQPSGINSEDSHPLKVVVQKYDVVFGFVQPNGISRPFESHLSYKAGTSPLVGRNSESSDSNSRKLENNKSSPILGENRTVPFSIGDFSSSQTLLHLVRTASAQSASQLENYLRGTNKRSLGSENGSDPLDLTTGTTKRPCLDSPNASLQRSHLYSPITRDIGSLKSDTEAVTSSYNDNGSKVSVRKTPSWTNLLDGRLSRSENSSSGMSPKYSDRGRCSSLCTDQSCSNKSDASEIAQWTVDDVVRFVTSVESCAEYADSVILPIQTLKMVE</sequence>
<dbReference type="RefSeq" id="XP_022235101.1">
    <property type="nucleotide sequence ID" value="XM_022379393.1"/>
</dbReference>
<name>A0ABM1RUP6_LIMPO</name>
<reference evidence="3" key="1">
    <citation type="submission" date="2025-08" db="UniProtKB">
        <authorList>
            <consortium name="RefSeq"/>
        </authorList>
    </citation>
    <scope>IDENTIFICATION</scope>
    <source>
        <tissue evidence="3">Muscle</tissue>
    </source>
</reference>
<evidence type="ECO:0000256" key="1">
    <source>
        <dbReference type="SAM" id="MobiDB-lite"/>
    </source>
</evidence>
<keyword evidence="2" id="KW-1185">Reference proteome</keyword>
<dbReference type="Proteomes" id="UP000694941">
    <property type="component" value="Unplaced"/>
</dbReference>
<feature type="region of interest" description="Disordered" evidence="1">
    <location>
        <begin position="62"/>
        <end position="91"/>
    </location>
</feature>
<gene>
    <name evidence="3" type="primary">LOC111083120</name>
</gene>
<evidence type="ECO:0000313" key="3">
    <source>
        <dbReference type="RefSeq" id="XP_022235101.1"/>
    </source>
</evidence>
<protein>
    <submittedName>
        <fullName evidence="3">Uncharacterized protein LOC111083120</fullName>
    </submittedName>
</protein>
<feature type="region of interest" description="Disordered" evidence="1">
    <location>
        <begin position="211"/>
        <end position="233"/>
    </location>
</feature>
<accession>A0ABM1RUP6</accession>
<feature type="region of interest" description="Disordered" evidence="1">
    <location>
        <begin position="130"/>
        <end position="163"/>
    </location>
</feature>